<evidence type="ECO:0000256" key="1">
    <source>
        <dbReference type="ARBA" id="ARBA00023125"/>
    </source>
</evidence>
<reference evidence="5" key="1">
    <citation type="submission" date="2016-10" db="EMBL/GenBank/DDBJ databases">
        <authorList>
            <person name="Varghese N."/>
            <person name="Submissions S."/>
        </authorList>
    </citation>
    <scope>NUCLEOTIDE SEQUENCE [LARGE SCALE GENOMIC DNA]</scope>
    <source>
        <strain evidence="5">CGMCC 4.3568</strain>
    </source>
</reference>
<dbReference type="AlphaFoldDB" id="A0A1I1A7E7"/>
<dbReference type="InterPro" id="IPR047057">
    <property type="entry name" value="MerR_fam"/>
</dbReference>
<protein>
    <submittedName>
        <fullName evidence="4">MerR HTH family regulatory protein</fullName>
    </submittedName>
</protein>
<dbReference type="GO" id="GO:0003677">
    <property type="term" value="F:DNA binding"/>
    <property type="evidence" value="ECO:0007669"/>
    <property type="project" value="UniProtKB-KW"/>
</dbReference>
<dbReference type="SUPFAM" id="SSF46955">
    <property type="entry name" value="Putative DNA-binding domain"/>
    <property type="match status" value="1"/>
</dbReference>
<dbReference type="RefSeq" id="WP_091673954.1">
    <property type="nucleotide sequence ID" value="NZ_FOKG01000008.1"/>
</dbReference>
<dbReference type="InterPro" id="IPR009061">
    <property type="entry name" value="DNA-bd_dom_put_sf"/>
</dbReference>
<dbReference type="InterPro" id="IPR000551">
    <property type="entry name" value="MerR-type_HTH_dom"/>
</dbReference>
<dbReference type="PRINTS" id="PR00040">
    <property type="entry name" value="HTHMERR"/>
</dbReference>
<dbReference type="Gene3D" id="1.10.1660.10">
    <property type="match status" value="1"/>
</dbReference>
<dbReference type="CDD" id="cd04780">
    <property type="entry name" value="HTH_MerR-like_sg5"/>
    <property type="match status" value="1"/>
</dbReference>
<dbReference type="SMART" id="SM00422">
    <property type="entry name" value="HTH_MERR"/>
    <property type="match status" value="1"/>
</dbReference>
<proteinExistence type="predicted"/>
<keyword evidence="5" id="KW-1185">Reference proteome</keyword>
<dbReference type="STRING" id="490629.SAMN05216266_108254"/>
<name>A0A1I1A7E7_9PSEU</name>
<dbReference type="PANTHER" id="PTHR30204">
    <property type="entry name" value="REDOX-CYCLING DRUG-SENSING TRANSCRIPTIONAL ACTIVATOR SOXR"/>
    <property type="match status" value="1"/>
</dbReference>
<organism evidence="4 5">
    <name type="scientific">Amycolatopsis marina</name>
    <dbReference type="NCBI Taxonomy" id="490629"/>
    <lineage>
        <taxon>Bacteria</taxon>
        <taxon>Bacillati</taxon>
        <taxon>Actinomycetota</taxon>
        <taxon>Actinomycetes</taxon>
        <taxon>Pseudonocardiales</taxon>
        <taxon>Pseudonocardiaceae</taxon>
        <taxon>Amycolatopsis</taxon>
    </lineage>
</organism>
<feature type="region of interest" description="Disordered" evidence="2">
    <location>
        <begin position="200"/>
        <end position="229"/>
    </location>
</feature>
<dbReference type="PANTHER" id="PTHR30204:SF98">
    <property type="entry name" value="HTH-TYPE TRANSCRIPTIONAL REGULATOR ADHR"/>
    <property type="match status" value="1"/>
</dbReference>
<dbReference type="Pfam" id="PF13411">
    <property type="entry name" value="MerR_1"/>
    <property type="match status" value="1"/>
</dbReference>
<evidence type="ECO:0000313" key="4">
    <source>
        <dbReference type="EMBL" id="SFB33881.1"/>
    </source>
</evidence>
<keyword evidence="1" id="KW-0238">DNA-binding</keyword>
<sequence>MRMAELSGESGVPVATIKYYLREGLLPPGERTSPNQARYTADHVRRLRLVRALIDVGGLSLNQVGDVLDALDEPEPDPHHVLGVAQRGITPAKEQPGEAAQEWAMDRVRAIAERRGWEFKPDSPSVSVLVSVFCTFRELGHEDLLDRLDGYGELADRIAEIDLAAVLGLPREEMVESAVVGTVLGDAMLVALRRLAQQSASSRTLRRPNTPATGDGASASTPKQDPHVR</sequence>
<accession>A0A1I1A7E7</accession>
<dbReference type="OrthoDB" id="5242095at2"/>
<feature type="domain" description="HTH merR-type" evidence="3">
    <location>
        <begin position="1"/>
        <end position="70"/>
    </location>
</feature>
<dbReference type="GO" id="GO:0003700">
    <property type="term" value="F:DNA-binding transcription factor activity"/>
    <property type="evidence" value="ECO:0007669"/>
    <property type="project" value="InterPro"/>
</dbReference>
<evidence type="ECO:0000259" key="3">
    <source>
        <dbReference type="PROSITE" id="PS50937"/>
    </source>
</evidence>
<evidence type="ECO:0000256" key="2">
    <source>
        <dbReference type="SAM" id="MobiDB-lite"/>
    </source>
</evidence>
<gene>
    <name evidence="4" type="ORF">SAMN05216266_108254</name>
</gene>
<dbReference type="EMBL" id="FOKG01000008">
    <property type="protein sequence ID" value="SFB33881.1"/>
    <property type="molecule type" value="Genomic_DNA"/>
</dbReference>
<dbReference type="PROSITE" id="PS50937">
    <property type="entry name" value="HTH_MERR_2"/>
    <property type="match status" value="1"/>
</dbReference>
<dbReference type="Proteomes" id="UP000243799">
    <property type="component" value="Unassembled WGS sequence"/>
</dbReference>
<evidence type="ECO:0000313" key="5">
    <source>
        <dbReference type="Proteomes" id="UP000243799"/>
    </source>
</evidence>